<keyword evidence="2" id="KW-0446">Lipid-binding</keyword>
<evidence type="ECO:0000313" key="4">
    <source>
        <dbReference type="Proteomes" id="UP001281656"/>
    </source>
</evidence>
<dbReference type="PROSITE" id="PS51482">
    <property type="entry name" value="DEGV"/>
    <property type="match status" value="1"/>
</dbReference>
<gene>
    <name evidence="3" type="ORF">P8V03_12610</name>
</gene>
<dbReference type="InterPro" id="IPR003797">
    <property type="entry name" value="DegV"/>
</dbReference>
<dbReference type="Pfam" id="PF02645">
    <property type="entry name" value="DegV"/>
    <property type="match status" value="1"/>
</dbReference>
<comment type="function">
    <text evidence="1">May bind long-chain fatty acids, such as palmitate, and may play a role in lipid transport or fatty acid metabolism.</text>
</comment>
<evidence type="ECO:0000256" key="2">
    <source>
        <dbReference type="ARBA" id="ARBA00023121"/>
    </source>
</evidence>
<name>A0ABU4JV56_9CLOT</name>
<accession>A0ABU4JV56</accession>
<protein>
    <submittedName>
        <fullName evidence="3">DegV family protein</fullName>
    </submittedName>
</protein>
<organism evidence="3 4">
    <name type="scientific">Clostridium tanneri</name>
    <dbReference type="NCBI Taxonomy" id="3037988"/>
    <lineage>
        <taxon>Bacteria</taxon>
        <taxon>Bacillati</taxon>
        <taxon>Bacillota</taxon>
        <taxon>Clostridia</taxon>
        <taxon>Eubacteriales</taxon>
        <taxon>Clostridiaceae</taxon>
        <taxon>Clostridium</taxon>
    </lineage>
</organism>
<dbReference type="Gene3D" id="3.30.1180.10">
    <property type="match status" value="1"/>
</dbReference>
<dbReference type="Gene3D" id="2.20.28.50">
    <property type="entry name" value="degv family protein"/>
    <property type="match status" value="1"/>
</dbReference>
<dbReference type="InterPro" id="IPR043168">
    <property type="entry name" value="DegV_C"/>
</dbReference>
<keyword evidence="4" id="KW-1185">Reference proteome</keyword>
<dbReference type="PANTHER" id="PTHR33434">
    <property type="entry name" value="DEGV DOMAIN-CONTAINING PROTEIN DR_1986-RELATED"/>
    <property type="match status" value="1"/>
</dbReference>
<evidence type="ECO:0000313" key="3">
    <source>
        <dbReference type="EMBL" id="MDW8801991.1"/>
    </source>
</evidence>
<dbReference type="EMBL" id="JARUJP010000014">
    <property type="protein sequence ID" value="MDW8801991.1"/>
    <property type="molecule type" value="Genomic_DNA"/>
</dbReference>
<sequence>MKDFTIITDSCCDLPITSISELNIPYVSLSYHYNEIERLDDFGTSYSLKNFYDDMRSGAVPKTSQPSSHLFCQAFKKILDEGKDILYIGASSGLSGTVNGANIAKDMLEQDYPDYNIYILDILTASLGQGLMVLKAKEMQNEGKSIEEIFNYLLAIRQNLNTYMIVDDINHVKRGGRISSAAAFVGMLLNIKPFLSISDSGKVVALDKIRGRKRAINALFEKILEKIENAEDQIIAISHGDCIEDALALKRLILSKIPVKDVLISFIGPVVGTHGGPGAIAVFFLGKERELHRES</sequence>
<dbReference type="RefSeq" id="WP_318798366.1">
    <property type="nucleotide sequence ID" value="NZ_JARUJP010000014.1"/>
</dbReference>
<dbReference type="PANTHER" id="PTHR33434:SF3">
    <property type="entry name" value="DEGV DOMAIN-CONTAINING PROTEIN YITS"/>
    <property type="match status" value="1"/>
</dbReference>
<dbReference type="InterPro" id="IPR050270">
    <property type="entry name" value="DegV_domain_contain"/>
</dbReference>
<dbReference type="Proteomes" id="UP001281656">
    <property type="component" value="Unassembled WGS sequence"/>
</dbReference>
<dbReference type="NCBIfam" id="TIGR00762">
    <property type="entry name" value="DegV"/>
    <property type="match status" value="1"/>
</dbReference>
<reference evidence="3 4" key="1">
    <citation type="submission" date="2023-04" db="EMBL/GenBank/DDBJ databases">
        <title>Clostridium tannerae sp. nov., isolated from the fecal material of an alpaca.</title>
        <authorList>
            <person name="Miller S."/>
            <person name="Hendry M."/>
            <person name="King J."/>
            <person name="Sankaranarayanan K."/>
            <person name="Lawson P.A."/>
        </authorList>
    </citation>
    <scope>NUCLEOTIDE SEQUENCE [LARGE SCALE GENOMIC DNA]</scope>
    <source>
        <strain evidence="3 4">A1-XYC3</strain>
    </source>
</reference>
<evidence type="ECO:0000256" key="1">
    <source>
        <dbReference type="ARBA" id="ARBA00003238"/>
    </source>
</evidence>
<comment type="caution">
    <text evidence="3">The sequence shown here is derived from an EMBL/GenBank/DDBJ whole genome shotgun (WGS) entry which is preliminary data.</text>
</comment>
<dbReference type="Gene3D" id="3.40.50.10440">
    <property type="entry name" value="Dihydroxyacetone kinase, domain 1"/>
    <property type="match status" value="1"/>
</dbReference>
<dbReference type="SUPFAM" id="SSF82549">
    <property type="entry name" value="DAK1/DegV-like"/>
    <property type="match status" value="1"/>
</dbReference>
<proteinExistence type="predicted"/>